<dbReference type="EMBL" id="JBHUHP010000016">
    <property type="protein sequence ID" value="MFD2093187.1"/>
    <property type="molecule type" value="Genomic_DNA"/>
</dbReference>
<dbReference type="Proteomes" id="UP001597402">
    <property type="component" value="Unassembled WGS sequence"/>
</dbReference>
<name>A0ABW4XCP1_9ACTN</name>
<evidence type="ECO:0000256" key="1">
    <source>
        <dbReference type="SAM" id="Phobius"/>
    </source>
</evidence>
<gene>
    <name evidence="3" type="ORF">ACFSHS_16605</name>
</gene>
<dbReference type="InterPro" id="IPR025509">
    <property type="entry name" value="DUF4396"/>
</dbReference>
<dbReference type="Pfam" id="PF14342">
    <property type="entry name" value="DUF4396"/>
    <property type="match status" value="1"/>
</dbReference>
<sequence length="92" mass="9917">MSRWDLDRLPVRATLSCLTGCAIGKVLGTVTGAALGWSHTATVVWAAAVAFVLGCWLTMVAVLQSGLPVRPARAWPSRRARCRSDMGTREFT</sequence>
<proteinExistence type="predicted"/>
<keyword evidence="4" id="KW-1185">Reference proteome</keyword>
<reference evidence="4" key="1">
    <citation type="journal article" date="2019" name="Int. J. Syst. Evol. Microbiol.">
        <title>The Global Catalogue of Microorganisms (GCM) 10K type strain sequencing project: providing services to taxonomists for standard genome sequencing and annotation.</title>
        <authorList>
            <consortium name="The Broad Institute Genomics Platform"/>
            <consortium name="The Broad Institute Genome Sequencing Center for Infectious Disease"/>
            <person name="Wu L."/>
            <person name="Ma J."/>
        </authorList>
    </citation>
    <scope>NUCLEOTIDE SEQUENCE [LARGE SCALE GENOMIC DNA]</scope>
    <source>
        <strain evidence="4">JCM 3338</strain>
    </source>
</reference>
<accession>A0ABW4XCP1</accession>
<organism evidence="3 4">
    <name type="scientific">Blastococcus deserti</name>
    <dbReference type="NCBI Taxonomy" id="2259033"/>
    <lineage>
        <taxon>Bacteria</taxon>
        <taxon>Bacillati</taxon>
        <taxon>Actinomycetota</taxon>
        <taxon>Actinomycetes</taxon>
        <taxon>Geodermatophilales</taxon>
        <taxon>Geodermatophilaceae</taxon>
        <taxon>Blastococcus</taxon>
    </lineage>
</organism>
<feature type="domain" description="DUF4396" evidence="2">
    <location>
        <begin position="12"/>
        <end position="71"/>
    </location>
</feature>
<evidence type="ECO:0000313" key="3">
    <source>
        <dbReference type="EMBL" id="MFD2093187.1"/>
    </source>
</evidence>
<comment type="caution">
    <text evidence="3">The sequence shown here is derived from an EMBL/GenBank/DDBJ whole genome shotgun (WGS) entry which is preliminary data.</text>
</comment>
<keyword evidence="1" id="KW-0812">Transmembrane</keyword>
<protein>
    <submittedName>
        <fullName evidence="3">DUF4396 domain-containing protein</fullName>
    </submittedName>
</protein>
<keyword evidence="1" id="KW-1133">Transmembrane helix</keyword>
<evidence type="ECO:0000259" key="2">
    <source>
        <dbReference type="Pfam" id="PF14342"/>
    </source>
</evidence>
<dbReference type="RefSeq" id="WP_376878475.1">
    <property type="nucleotide sequence ID" value="NZ_JBHUHP010000016.1"/>
</dbReference>
<evidence type="ECO:0000313" key="4">
    <source>
        <dbReference type="Proteomes" id="UP001597402"/>
    </source>
</evidence>
<keyword evidence="1" id="KW-0472">Membrane</keyword>
<feature type="transmembrane region" description="Helical" evidence="1">
    <location>
        <begin position="44"/>
        <end position="63"/>
    </location>
</feature>